<proteinExistence type="predicted"/>
<reference evidence="2 3" key="1">
    <citation type="journal article" date="2007" name="Virology">
        <title>Sequence and annotation of the 314-kb MT325 and the 321-kb FR483 viruses that infect Chlorella Pbi.</title>
        <authorList>
            <person name="Fitzgerald L.A."/>
            <person name="Graves M.V."/>
            <person name="Li X."/>
            <person name="Feldblyum T."/>
            <person name="Hartigan J."/>
            <person name="Van Etten J.L."/>
        </authorList>
    </citation>
    <scope>NUCLEOTIDE SEQUENCE [LARGE SCALE GENOMIC DNA]</scope>
    <source>
        <strain evidence="2 3">FR483</strain>
    </source>
</reference>
<keyword evidence="1" id="KW-1133">Transmembrane helix</keyword>
<gene>
    <name evidence="2" type="primary">n234R</name>
    <name evidence="2" type="ORF">FR483_n234R</name>
</gene>
<protein>
    <submittedName>
        <fullName evidence="2">Uncharacterized protein n234R</fullName>
    </submittedName>
</protein>
<dbReference type="Proteomes" id="UP000204095">
    <property type="component" value="Segment"/>
</dbReference>
<dbReference type="OrthoDB" id="37501at10239"/>
<sequence length="115" mass="12887">MAIVSMYTSFPGPDLKCLMYSFMFSWVPHPISAGRAPSSISPVGLQVHRNSPTFFGILVIWVSRSLMCITWMFRYFAASLYLPLAMAATAFFIVGSLEFFLDRCWTQSAMPILAA</sequence>
<evidence type="ECO:0000313" key="2">
    <source>
        <dbReference type="EMBL" id="ABT15519.1"/>
    </source>
</evidence>
<feature type="transmembrane region" description="Helical" evidence="1">
    <location>
        <begin position="80"/>
        <end position="101"/>
    </location>
</feature>
<keyword evidence="1" id="KW-0812">Transmembrane</keyword>
<keyword evidence="1" id="KW-0472">Membrane</keyword>
<organismHost>
    <name type="scientific">Paramecium bursaria</name>
    <dbReference type="NCBI Taxonomy" id="74790"/>
</organismHost>
<accession>A7J6T8</accession>
<dbReference type="GeneID" id="5469981"/>
<organism evidence="2 3">
    <name type="scientific">Paramecium bursaria Chlorella virus FR483</name>
    <name type="common">PBCV-FR483</name>
    <dbReference type="NCBI Taxonomy" id="399781"/>
    <lineage>
        <taxon>Viruses</taxon>
        <taxon>Varidnaviria</taxon>
        <taxon>Bamfordvirae</taxon>
        <taxon>Nucleocytoviricota</taxon>
        <taxon>Megaviricetes</taxon>
        <taxon>Algavirales</taxon>
        <taxon>Phycodnaviridae</taxon>
        <taxon>Chlorovirus</taxon>
        <taxon>Chlorovirus conductrix</taxon>
        <taxon>Paramecium bursaria Chlorella virus A1</taxon>
    </lineage>
</organism>
<name>A7J6T8_PBCVF</name>
<evidence type="ECO:0000313" key="3">
    <source>
        <dbReference type="Proteomes" id="UP000204095"/>
    </source>
</evidence>
<dbReference type="EMBL" id="DQ890022">
    <property type="protein sequence ID" value="ABT15519.1"/>
    <property type="molecule type" value="Genomic_DNA"/>
</dbReference>
<feature type="transmembrane region" description="Helical" evidence="1">
    <location>
        <begin position="54"/>
        <end position="74"/>
    </location>
</feature>
<dbReference type="RefSeq" id="YP_001425866.1">
    <property type="nucleotide sequence ID" value="NC_008603.1"/>
</dbReference>
<evidence type="ECO:0000256" key="1">
    <source>
        <dbReference type="SAM" id="Phobius"/>
    </source>
</evidence>
<dbReference type="KEGG" id="vg:5469981"/>